<keyword evidence="4 13" id="KW-0158">Chromosome</keyword>
<feature type="compositionally biased region" description="Basic residues" evidence="14">
    <location>
        <begin position="355"/>
        <end position="364"/>
    </location>
</feature>
<dbReference type="Gene3D" id="1.10.357.90">
    <property type="match status" value="1"/>
</dbReference>
<dbReference type="EC" id="2.7.7.49" evidence="2 13"/>
<proteinExistence type="inferred from homology"/>
<keyword evidence="6 13" id="KW-0548">Nucleotidyltransferase</keyword>
<organism evidence="16 17">
    <name type="scientific">Fusarium acuminatum</name>
    <dbReference type="NCBI Taxonomy" id="5515"/>
    <lineage>
        <taxon>Eukaryota</taxon>
        <taxon>Fungi</taxon>
        <taxon>Dikarya</taxon>
        <taxon>Ascomycota</taxon>
        <taxon>Pezizomycotina</taxon>
        <taxon>Sordariomycetes</taxon>
        <taxon>Hypocreomycetidae</taxon>
        <taxon>Hypocreales</taxon>
        <taxon>Nectriaceae</taxon>
        <taxon>Fusarium</taxon>
        <taxon>Fusarium tricinctum species complex</taxon>
    </lineage>
</organism>
<dbReference type="EMBL" id="CP151260">
    <property type="protein sequence ID" value="WZH39812.1"/>
    <property type="molecule type" value="Genomic_DNA"/>
</dbReference>
<evidence type="ECO:0000256" key="7">
    <source>
        <dbReference type="ARBA" id="ARBA00022723"/>
    </source>
</evidence>
<dbReference type="SMART" id="SM00975">
    <property type="entry name" value="Telomerase_RBD"/>
    <property type="match status" value="1"/>
</dbReference>
<dbReference type="InterPro" id="IPR000477">
    <property type="entry name" value="RT_dom"/>
</dbReference>
<feature type="domain" description="Reverse transcriptase" evidence="15">
    <location>
        <begin position="568"/>
        <end position="899"/>
    </location>
</feature>
<dbReference type="Gene3D" id="1.10.132.70">
    <property type="match status" value="1"/>
</dbReference>
<evidence type="ECO:0000256" key="13">
    <source>
        <dbReference type="RuleBase" id="RU365061"/>
    </source>
</evidence>
<dbReference type="Pfam" id="PF12009">
    <property type="entry name" value="Telomerase_RBD"/>
    <property type="match status" value="1"/>
</dbReference>
<dbReference type="Proteomes" id="UP001489902">
    <property type="component" value="Chromosome 1"/>
</dbReference>
<dbReference type="InterPro" id="IPR021891">
    <property type="entry name" value="Telomerase_RBD"/>
</dbReference>
<evidence type="ECO:0000256" key="8">
    <source>
        <dbReference type="ARBA" id="ARBA00022842"/>
    </source>
</evidence>
<accession>A0ABZ2WIQ9</accession>
<dbReference type="Pfam" id="PF00078">
    <property type="entry name" value="RVT_1"/>
    <property type="match status" value="1"/>
</dbReference>
<keyword evidence="5 13" id="KW-0808">Transferase</keyword>
<evidence type="ECO:0000256" key="14">
    <source>
        <dbReference type="SAM" id="MobiDB-lite"/>
    </source>
</evidence>
<evidence type="ECO:0000256" key="12">
    <source>
        <dbReference type="ARBA" id="ARBA00048173"/>
    </source>
</evidence>
<keyword evidence="17" id="KW-1185">Reference proteome</keyword>
<dbReference type="PROSITE" id="PS50878">
    <property type="entry name" value="RT_POL"/>
    <property type="match status" value="1"/>
</dbReference>
<protein>
    <recommendedName>
        <fullName evidence="3 13">Telomerase reverse transcriptase</fullName>
        <ecNumber evidence="2 13">2.7.7.49</ecNumber>
    </recommendedName>
    <alternativeName>
        <fullName evidence="13">Telomerase catalytic subunit</fullName>
    </alternativeName>
</protein>
<evidence type="ECO:0000256" key="3">
    <source>
        <dbReference type="ARBA" id="ARBA00016182"/>
    </source>
</evidence>
<comment type="subcellular location">
    <subcellularLocation>
        <location evidence="13">Nucleus</location>
    </subcellularLocation>
    <subcellularLocation>
        <location evidence="13">Chromosome</location>
        <location evidence="13">Telomere</location>
    </subcellularLocation>
</comment>
<evidence type="ECO:0000256" key="6">
    <source>
        <dbReference type="ARBA" id="ARBA00022695"/>
    </source>
</evidence>
<keyword evidence="7 13" id="KW-0479">Metal-binding</keyword>
<dbReference type="PANTHER" id="PTHR12066:SF0">
    <property type="entry name" value="TELOMERASE REVERSE TRANSCRIPTASE"/>
    <property type="match status" value="1"/>
</dbReference>
<keyword evidence="10 13" id="KW-0695">RNA-directed DNA polymerase</keyword>
<evidence type="ECO:0000256" key="11">
    <source>
        <dbReference type="ARBA" id="ARBA00023242"/>
    </source>
</evidence>
<feature type="region of interest" description="Disordered" evidence="14">
    <location>
        <begin position="355"/>
        <end position="377"/>
    </location>
</feature>
<evidence type="ECO:0000256" key="1">
    <source>
        <dbReference type="ARBA" id="ARBA00008001"/>
    </source>
</evidence>
<reference evidence="16 17" key="1">
    <citation type="submission" date="2024-04" db="EMBL/GenBank/DDBJ databases">
        <title>Complete genome sequence of Fusarium acuminatum.</title>
        <authorList>
            <person name="Lan B."/>
        </authorList>
    </citation>
    <scope>NUCLEOTIDE SEQUENCE [LARGE SCALE GENOMIC DNA]</scope>
    <source>
        <strain evidence="16">1A</strain>
    </source>
</reference>
<evidence type="ECO:0000313" key="16">
    <source>
        <dbReference type="EMBL" id="WZH39812.1"/>
    </source>
</evidence>
<comment type="catalytic activity">
    <reaction evidence="12 13">
        <text>DNA(n) + a 2'-deoxyribonucleoside 5'-triphosphate = DNA(n+1) + diphosphate</text>
        <dbReference type="Rhea" id="RHEA:22508"/>
        <dbReference type="Rhea" id="RHEA-COMP:17339"/>
        <dbReference type="Rhea" id="RHEA-COMP:17340"/>
        <dbReference type="ChEBI" id="CHEBI:33019"/>
        <dbReference type="ChEBI" id="CHEBI:61560"/>
        <dbReference type="ChEBI" id="CHEBI:173112"/>
        <dbReference type="EC" id="2.7.7.49"/>
    </reaction>
</comment>
<keyword evidence="8 13" id="KW-0460">Magnesium</keyword>
<comment type="function">
    <text evidence="13">Telomerase is a ribonucleoprotein enzyme essential for the replication of chromosome termini in most eukaryotes. It elongates telomeres. It is a reverse transcriptase that adds simple sequence repeats to chromosome ends by copying a template sequence within the RNA component of the enzyme.</text>
</comment>
<evidence type="ECO:0000313" key="17">
    <source>
        <dbReference type="Proteomes" id="UP001489902"/>
    </source>
</evidence>
<comment type="similarity">
    <text evidence="1 13">Belongs to the reverse transcriptase family. Telomerase subfamily.</text>
</comment>
<evidence type="ECO:0000256" key="4">
    <source>
        <dbReference type="ARBA" id="ARBA00022454"/>
    </source>
</evidence>
<dbReference type="PRINTS" id="PR01365">
    <property type="entry name" value="TELOMERASERT"/>
</dbReference>
<evidence type="ECO:0000259" key="15">
    <source>
        <dbReference type="PROSITE" id="PS50878"/>
    </source>
</evidence>
<feature type="compositionally biased region" description="Polar residues" evidence="14">
    <location>
        <begin position="368"/>
        <end position="377"/>
    </location>
</feature>
<keyword evidence="9 13" id="KW-0779">Telomere</keyword>
<evidence type="ECO:0000256" key="9">
    <source>
        <dbReference type="ARBA" id="ARBA00022895"/>
    </source>
</evidence>
<keyword evidence="11 13" id="KW-0539">Nucleus</keyword>
<name>A0ABZ2WIQ9_9HYPO</name>
<dbReference type="Gene3D" id="3.30.70.2630">
    <property type="match status" value="1"/>
</dbReference>
<evidence type="ECO:0000256" key="10">
    <source>
        <dbReference type="ARBA" id="ARBA00022918"/>
    </source>
</evidence>
<evidence type="ECO:0000256" key="2">
    <source>
        <dbReference type="ARBA" id="ARBA00012493"/>
    </source>
</evidence>
<sequence>MVTEKKRKLEAIDAPCLQNRAKTLGGKTPVRRDLLERCYGRVTTLREYVLSKLPQGSRLRRKKVASIGQGDDVGEIENNLSRLLDTSLVCFADKQCDADDTRWEQWLVFSQREDESYVSLSDGIAGSIYSQSEIVDFVVWLLFSRDVQAGRRPKHLLCDGFRKSAGPADQGTTSIPGLFSLYPNSHVKALREAPWPQLLALLGKSGEKIMINLLVDASIFVNVQSGFNNYHQLTDVLNRYPASPKLTDPSIERQGTIKVMMYMFPRQFGLHNVFTSQVDASKTSQKFQDYTLREEEIAPAFQPKTGGNAPKMPKVPKRLRGDVEQLVRRLQVFHGRCSYIELLKHHCPCVFDRPSRRRKARTRKGPISSRQAKSSQYPATISHYKCASTQNHHEAELAGTEVPSLPRHESLVELATPSSQVSAFCQAVLSKVIPNNFWGGDSVQKHNKSTVMRSVDHFVKLRRFETISLHEILQDLKIADMSWLNPPDSNGRKPSKTDTEKRLEIFYEFIYFVYDTLLIPLIRNNFYVTESNTHRYRVFYFRHEVWRQIAEPAMAGLRADMFEEVKLDEAVQTLRSRQLGFSQIRLLPKGDKLRPIMNLRRRAITRKSVNRLDRSINSVLGPIHSLLKLEKRINPSRLGSTMFSVSDIYTRLKLFKESLGPGHGKLYFAKADVKAAFDTIPQEAVVNLMKSVPSQSKYTIMKHVEVKPGERAVVDDSKSSSRTSRRWQATALSENENSDFTMRLEKDLARNKKNTVFVDSALRKTHGVGELMHLLKQHVEQNLVKVGKKYYRQKVGIPQGSVLSSFLCNYFYADLEARHLGLLSTSDCLLLRLIDDFLLITLDQNKAIEFVNAMHSGFPEYGVAVNPAKTMVSFDMLYEGKPVRKVNCEKGFPYCGTAIDCQTLDITKDRDRDANVGKFNTLLALIVTDLSAYSCLDVSTSLTVDFGRTPGQNFQRKVLTILTAGFLNLVDAFKIQSHLMFYDTSHNSTRTVLASLQGAFVETASKMWAYLRCLGKHQQPGSEMILRTISSVIDVAYLLLTSKSRIARYPQYTCDVRKSQVALTACIAFEKVLSAKQSKYRPVVMWLRKETDRLVSGQKHGLPRTSLGQSAN</sequence>
<dbReference type="CDD" id="cd01648">
    <property type="entry name" value="TERT"/>
    <property type="match status" value="1"/>
</dbReference>
<evidence type="ECO:0000256" key="5">
    <source>
        <dbReference type="ARBA" id="ARBA00022679"/>
    </source>
</evidence>
<dbReference type="InterPro" id="IPR003545">
    <property type="entry name" value="Telomerase_RT"/>
</dbReference>
<gene>
    <name evidence="16" type="ORF">QYS62_000738</name>
</gene>
<dbReference type="PANTHER" id="PTHR12066">
    <property type="entry name" value="TELOMERASE REVERSE TRANSCRIPTASE"/>
    <property type="match status" value="1"/>
</dbReference>